<sequence length="100" mass="11462">MPENTNDEPVGNVLFIAMDKGIDSETGQLGYGYSPDNGRTFYVTNTIKGRKFRQEDADRLWKFLKPMIGKLVEEKFKNEFLPRIEAKINDDTEKKTGKEG</sequence>
<accession>A0ABT4K8A1</accession>
<organism evidence="1 2">
    <name type="scientific">Limosilactobacillus vaginalis</name>
    <dbReference type="NCBI Taxonomy" id="1633"/>
    <lineage>
        <taxon>Bacteria</taxon>
        <taxon>Bacillati</taxon>
        <taxon>Bacillota</taxon>
        <taxon>Bacilli</taxon>
        <taxon>Lactobacillales</taxon>
        <taxon>Lactobacillaceae</taxon>
        <taxon>Limosilactobacillus</taxon>
    </lineage>
</organism>
<reference evidence="1 2" key="1">
    <citation type="submission" date="2022-01" db="EMBL/GenBank/DDBJ databases">
        <title>VMRC isolate genome collection.</title>
        <authorList>
            <person name="France M."/>
            <person name="Rutt L."/>
            <person name="Humphrys M."/>
            <person name="Ravel J."/>
        </authorList>
    </citation>
    <scope>NUCLEOTIDE SEQUENCE [LARGE SCALE GENOMIC DNA]</scope>
    <source>
        <strain evidence="1 2">C0030B4</strain>
    </source>
</reference>
<proteinExistence type="predicted"/>
<dbReference type="RefSeq" id="WP_124031709.1">
    <property type="nucleotide sequence ID" value="NZ_CAKMAX010000006.1"/>
</dbReference>
<name>A0ABT4K8A1_9LACO</name>
<gene>
    <name evidence="1" type="ORF">L2504_06830</name>
</gene>
<comment type="caution">
    <text evidence="1">The sequence shown here is derived from an EMBL/GenBank/DDBJ whole genome shotgun (WGS) entry which is preliminary data.</text>
</comment>
<evidence type="ECO:0000313" key="2">
    <source>
        <dbReference type="Proteomes" id="UP001527392"/>
    </source>
</evidence>
<dbReference type="Proteomes" id="UP001527392">
    <property type="component" value="Unassembled WGS sequence"/>
</dbReference>
<evidence type="ECO:0000313" key="1">
    <source>
        <dbReference type="EMBL" id="MCZ3781844.1"/>
    </source>
</evidence>
<keyword evidence="2" id="KW-1185">Reference proteome</keyword>
<dbReference type="EMBL" id="JAKHMS010000016">
    <property type="protein sequence ID" value="MCZ3781844.1"/>
    <property type="molecule type" value="Genomic_DNA"/>
</dbReference>
<protein>
    <submittedName>
        <fullName evidence="1">Uncharacterized protein</fullName>
    </submittedName>
</protein>